<dbReference type="InterPro" id="IPR018206">
    <property type="entry name" value="ETF_asu_C_CS"/>
</dbReference>
<feature type="binding site" evidence="10">
    <location>
        <begin position="290"/>
        <end position="297"/>
    </location>
    <ligand>
        <name>FAD</name>
        <dbReference type="ChEBI" id="CHEBI:57692"/>
    </ligand>
</feature>
<evidence type="ECO:0000256" key="8">
    <source>
        <dbReference type="ARBA" id="ARBA00025416"/>
    </source>
</evidence>
<comment type="cofactor">
    <cofactor evidence="9 10">
        <name>FAD</name>
        <dbReference type="ChEBI" id="CHEBI:57692"/>
    </cofactor>
    <text evidence="9 10">Binds 1 FAD per dimer.</text>
</comment>
<name>A0A7H9B8T4_ZYGMR</name>
<evidence type="ECO:0000256" key="2">
    <source>
        <dbReference type="ARBA" id="ARBA00005817"/>
    </source>
</evidence>
<dbReference type="GO" id="GO:0050660">
    <property type="term" value="F:flavin adenine dinucleotide binding"/>
    <property type="evidence" value="ECO:0007669"/>
    <property type="project" value="InterPro"/>
</dbReference>
<dbReference type="InterPro" id="IPR029035">
    <property type="entry name" value="DHS-like_NAD/FAD-binding_dom"/>
</dbReference>
<dbReference type="InterPro" id="IPR014730">
    <property type="entry name" value="ETF_a/b_N"/>
</dbReference>
<keyword evidence="5 9" id="KW-0285">Flavoprotein</keyword>
<dbReference type="SUPFAM" id="SSF52402">
    <property type="entry name" value="Adenine nucleotide alpha hydrolases-like"/>
    <property type="match status" value="1"/>
</dbReference>
<dbReference type="InterPro" id="IPR014729">
    <property type="entry name" value="Rossmann-like_a/b/a_fold"/>
</dbReference>
<dbReference type="SUPFAM" id="SSF52467">
    <property type="entry name" value="DHS-like NAD/FAD-binding domain"/>
    <property type="match status" value="1"/>
</dbReference>
<evidence type="ECO:0000256" key="4">
    <source>
        <dbReference type="ARBA" id="ARBA00022448"/>
    </source>
</evidence>
<dbReference type="AlphaFoldDB" id="A0A7H9B8T4"/>
<dbReference type="SMART" id="SM00893">
    <property type="entry name" value="ETF"/>
    <property type="match status" value="1"/>
</dbReference>
<dbReference type="Gene3D" id="3.40.50.620">
    <property type="entry name" value="HUPs"/>
    <property type="match status" value="1"/>
</dbReference>
<feature type="binding site" evidence="10">
    <location>
        <begin position="329"/>
        <end position="330"/>
    </location>
    <ligand>
        <name>FAD</name>
        <dbReference type="ChEBI" id="CHEBI:57692"/>
    </ligand>
</feature>
<organism evidence="12 13">
    <name type="scientific">Zygotorulaspora mrakii</name>
    <name type="common">Zygosaccharomyces mrakii</name>
    <dbReference type="NCBI Taxonomy" id="42260"/>
    <lineage>
        <taxon>Eukaryota</taxon>
        <taxon>Fungi</taxon>
        <taxon>Dikarya</taxon>
        <taxon>Ascomycota</taxon>
        <taxon>Saccharomycotina</taxon>
        <taxon>Saccharomycetes</taxon>
        <taxon>Saccharomycetales</taxon>
        <taxon>Saccharomycetaceae</taxon>
        <taxon>Zygotorulaspora</taxon>
    </lineage>
</organism>
<keyword evidence="9" id="KW-0496">Mitochondrion</keyword>
<dbReference type="Pfam" id="PF00766">
    <property type="entry name" value="ETF_alpha"/>
    <property type="match status" value="1"/>
</dbReference>
<gene>
    <name evidence="12" type="ORF">HG535_0H01770</name>
</gene>
<comment type="function">
    <text evidence="8 9">The electron transfer flavoprotein serves as a specific electron acceptor for several dehydrogenases, including five acyl-CoA dehydrogenases, glutaryl-CoA and sarcosine dehydrogenase. It transfers the electrons to the main mitochondrial respiratory chain via ETF-ubiquinone oxidoreductase (ETF dehydrogenase).</text>
</comment>
<proteinExistence type="inferred from homology"/>
<evidence type="ECO:0000313" key="13">
    <source>
        <dbReference type="Proteomes" id="UP000509704"/>
    </source>
</evidence>
<comment type="subcellular location">
    <subcellularLocation>
        <location evidence="1 9">Mitochondrion matrix</location>
    </subcellularLocation>
</comment>
<dbReference type="OrthoDB" id="1715808at2759"/>
<dbReference type="KEGG" id="zmk:HG535_0H01770"/>
<dbReference type="InterPro" id="IPR001308">
    <property type="entry name" value="ETF_a/FixB"/>
</dbReference>
<dbReference type="PANTHER" id="PTHR43153">
    <property type="entry name" value="ELECTRON TRANSFER FLAVOPROTEIN ALPHA"/>
    <property type="match status" value="1"/>
</dbReference>
<dbReference type="Pfam" id="PF01012">
    <property type="entry name" value="ETF"/>
    <property type="match status" value="1"/>
</dbReference>
<dbReference type="FunFam" id="3.40.50.1220:FF:000001">
    <property type="entry name" value="Electron transfer flavoprotein, alpha subunit"/>
    <property type="match status" value="1"/>
</dbReference>
<evidence type="ECO:0000256" key="10">
    <source>
        <dbReference type="PIRSR" id="PIRSR000089-1"/>
    </source>
</evidence>
<dbReference type="EMBL" id="CP058611">
    <property type="protein sequence ID" value="QLG74850.1"/>
    <property type="molecule type" value="Genomic_DNA"/>
</dbReference>
<sequence length="344" mass="36644">MIRSVSRKLLFGGSSFRCNRLASTLAFVETNKEGSIVPSSLNALNAARGFNNDLVVVILGSNASKAASKLKSSIKCENLKKILVSTDEQFDNYLPEKVGPLLVNLLKDKEFTHFVTASSAVGKNVLPRIGALLDLQPICDITKIVDSKTFVRPIYAGNVISTVECTQAQKLIGIRASAFDPIAEGSSDTAVIEDIATVEGDSSSLQIEWENANLTESERPELSSASKVVAGGRALKDKATFEKLLTPLADVLHAGIGATRAAVDSGFCDNSLQIGQTGRVVAPDLYIAIGISGAIQHLAGMKDSKVIVAINNDPDAPIFKVADFGLQGDIYEIVPELTKKLEKL</sequence>
<comment type="subunit">
    <text evidence="3 9">Heterodimer of an alpha and a beta subunit.</text>
</comment>
<keyword evidence="7 9" id="KW-0249">Electron transport</keyword>
<dbReference type="Proteomes" id="UP000509704">
    <property type="component" value="Chromosome 8"/>
</dbReference>
<dbReference type="InterPro" id="IPR014731">
    <property type="entry name" value="ETF_asu_C"/>
</dbReference>
<feature type="binding site" evidence="10">
    <location>
        <position position="233"/>
    </location>
    <ligand>
        <name>FAD</name>
        <dbReference type="ChEBI" id="CHEBI:57692"/>
    </ligand>
</feature>
<feature type="binding site" evidence="10">
    <location>
        <begin position="259"/>
        <end position="260"/>
    </location>
    <ligand>
        <name>FAD</name>
        <dbReference type="ChEBI" id="CHEBI:57692"/>
    </ligand>
</feature>
<dbReference type="InterPro" id="IPR033947">
    <property type="entry name" value="ETF_alpha_N"/>
</dbReference>
<evidence type="ECO:0000259" key="11">
    <source>
        <dbReference type="SMART" id="SM00893"/>
    </source>
</evidence>
<reference evidence="12 13" key="1">
    <citation type="submission" date="2020-07" db="EMBL/GenBank/DDBJ databases">
        <title>The yeast mating-type switching endonuclease HO is a domesticated member of an unorthodox homing genetic element family.</title>
        <authorList>
            <person name="Coughlan A.Y."/>
            <person name="Lombardi L."/>
            <person name="Braun-Galleani S."/>
            <person name="Martos A.R."/>
            <person name="Galeote V."/>
            <person name="Bigey F."/>
            <person name="Dequin S."/>
            <person name="Byrne K.P."/>
            <person name="Wolfe K.H."/>
        </authorList>
    </citation>
    <scope>NUCLEOTIDE SEQUENCE [LARGE SCALE GENOMIC DNA]</scope>
    <source>
        <strain evidence="12 13">NRRL Y-6702</strain>
    </source>
</reference>
<dbReference type="PIRSF" id="PIRSF000089">
    <property type="entry name" value="Electra_flavoP_a"/>
    <property type="match status" value="1"/>
</dbReference>
<dbReference type="Gene3D" id="3.40.50.1220">
    <property type="entry name" value="TPP-binding domain"/>
    <property type="match status" value="1"/>
</dbReference>
<protein>
    <recommendedName>
        <fullName evidence="9">Probable electron transfer flavoprotein subunit alpha</fullName>
    </recommendedName>
</protein>
<evidence type="ECO:0000256" key="7">
    <source>
        <dbReference type="ARBA" id="ARBA00022982"/>
    </source>
</evidence>
<evidence type="ECO:0000313" key="12">
    <source>
        <dbReference type="EMBL" id="QLG74850.1"/>
    </source>
</evidence>
<feature type="domain" description="Electron transfer flavoprotein alpha/beta-subunit N-terminal" evidence="11">
    <location>
        <begin position="24"/>
        <end position="207"/>
    </location>
</feature>
<dbReference type="GeneID" id="59238653"/>
<feature type="binding site" evidence="10">
    <location>
        <position position="311"/>
    </location>
    <ligand>
        <name>FAD</name>
        <dbReference type="ChEBI" id="CHEBI:57692"/>
    </ligand>
</feature>
<accession>A0A7H9B8T4</accession>
<dbReference type="PANTHER" id="PTHR43153:SF1">
    <property type="entry name" value="ELECTRON TRANSFER FLAVOPROTEIN SUBUNIT ALPHA, MITOCHONDRIAL"/>
    <property type="match status" value="1"/>
</dbReference>
<evidence type="ECO:0000256" key="9">
    <source>
        <dbReference type="PIRNR" id="PIRNR000089"/>
    </source>
</evidence>
<feature type="binding site" evidence="10">
    <location>
        <begin position="273"/>
        <end position="277"/>
    </location>
    <ligand>
        <name>FAD</name>
        <dbReference type="ChEBI" id="CHEBI:57692"/>
    </ligand>
</feature>
<keyword evidence="6 9" id="KW-0274">FAD</keyword>
<dbReference type="PROSITE" id="PS00696">
    <property type="entry name" value="ETF_ALPHA"/>
    <property type="match status" value="1"/>
</dbReference>
<dbReference type="RefSeq" id="XP_037146575.1">
    <property type="nucleotide sequence ID" value="XM_037290680.1"/>
</dbReference>
<dbReference type="GO" id="GO:0033539">
    <property type="term" value="P:fatty acid beta-oxidation using acyl-CoA dehydrogenase"/>
    <property type="evidence" value="ECO:0007669"/>
    <property type="project" value="TreeGrafter"/>
</dbReference>
<dbReference type="CDD" id="cd01715">
    <property type="entry name" value="ETF_alpha"/>
    <property type="match status" value="1"/>
</dbReference>
<comment type="similarity">
    <text evidence="2 9">Belongs to the ETF alpha-subunit/FixB family.</text>
</comment>
<keyword evidence="13" id="KW-1185">Reference proteome</keyword>
<evidence type="ECO:0000256" key="5">
    <source>
        <dbReference type="ARBA" id="ARBA00022630"/>
    </source>
</evidence>
<evidence type="ECO:0000256" key="6">
    <source>
        <dbReference type="ARBA" id="ARBA00022827"/>
    </source>
</evidence>
<evidence type="ECO:0000256" key="1">
    <source>
        <dbReference type="ARBA" id="ARBA00004305"/>
    </source>
</evidence>
<dbReference type="GO" id="GO:0005759">
    <property type="term" value="C:mitochondrial matrix"/>
    <property type="evidence" value="ECO:0007669"/>
    <property type="project" value="UniProtKB-SubCell"/>
</dbReference>
<dbReference type="GO" id="GO:0009055">
    <property type="term" value="F:electron transfer activity"/>
    <property type="evidence" value="ECO:0007669"/>
    <property type="project" value="InterPro"/>
</dbReference>
<keyword evidence="4 9" id="KW-0813">Transport</keyword>
<evidence type="ECO:0000256" key="3">
    <source>
        <dbReference type="ARBA" id="ARBA00011355"/>
    </source>
</evidence>